<dbReference type="InterPro" id="IPR028259">
    <property type="entry name" value="AP2-like_int_N"/>
</dbReference>
<keyword evidence="3" id="KW-0238">DNA-binding</keyword>
<evidence type="ECO:0000256" key="1">
    <source>
        <dbReference type="ARBA" id="ARBA00008857"/>
    </source>
</evidence>
<dbReference type="GO" id="GO:0003677">
    <property type="term" value="F:DNA binding"/>
    <property type="evidence" value="ECO:0007669"/>
    <property type="project" value="UniProtKB-KW"/>
</dbReference>
<dbReference type="EMBL" id="NOII01000002">
    <property type="protein sequence ID" value="OYD57902.1"/>
    <property type="molecule type" value="Genomic_DNA"/>
</dbReference>
<evidence type="ECO:0000256" key="3">
    <source>
        <dbReference type="ARBA" id="ARBA00023125"/>
    </source>
</evidence>
<dbReference type="Pfam" id="PF00589">
    <property type="entry name" value="Phage_integrase"/>
    <property type="match status" value="1"/>
</dbReference>
<dbReference type="InterPro" id="IPR002104">
    <property type="entry name" value="Integrase_catalytic"/>
</dbReference>
<dbReference type="PANTHER" id="PTHR30349:SF64">
    <property type="entry name" value="PROPHAGE INTEGRASE INTD-RELATED"/>
    <property type="match status" value="1"/>
</dbReference>
<evidence type="ECO:0000313" key="6">
    <source>
        <dbReference type="EMBL" id="OYD57902.1"/>
    </source>
</evidence>
<feature type="domain" description="Tyr recombinase" evidence="5">
    <location>
        <begin position="173"/>
        <end position="374"/>
    </location>
</feature>
<proteinExistence type="inferred from homology"/>
<evidence type="ECO:0000313" key="7">
    <source>
        <dbReference type="Proteomes" id="UP000215059"/>
    </source>
</evidence>
<dbReference type="InterPro" id="IPR004107">
    <property type="entry name" value="Integrase_SAM-like_N"/>
</dbReference>
<sequence length="387" mass="44195">MEGDVWMKGYFRKRGARWSFTLDIGRDEKTGKRKQKTVSGFSTKKEAQAAAADLIAKFEQGQYVEPSKVTVNEFLGDYMSVHYRSSVRPGTLERAEHMLKNHITPAFGHAMMKNLKPLHFQRFYAEKSEAGLSPGTIKGMHTFLVTAMEMAVTWELLPNNPARRAKPPKQQQHTISVWSHEESEMFLQHAKGVSSYYLIFLVALYTGMRKGEILGLRWDDIDFEAKTIYVNQSLTYSLKELRISEPKTKSSKRAILTPVHVLQELKKHRLRQKEIKLKLGTGYDNALAEKYVFTTSKGNFIYPQVLNKALVKLCKELELSPIRFHDLRHTHATMLLSLGVNPKIVSERLGHTSIVITLDTYSHVLPAMQEEMVTNLETAISKIQTVL</sequence>
<dbReference type="Gene3D" id="1.10.150.130">
    <property type="match status" value="1"/>
</dbReference>
<comment type="caution">
    <text evidence="6">The sequence shown here is derived from an EMBL/GenBank/DDBJ whole genome shotgun (WGS) entry which is preliminary data.</text>
</comment>
<dbReference type="Pfam" id="PF14657">
    <property type="entry name" value="Arm-DNA-bind_4"/>
    <property type="match status" value="1"/>
</dbReference>
<dbReference type="Pfam" id="PF14659">
    <property type="entry name" value="Phage_int_SAM_3"/>
    <property type="match status" value="1"/>
</dbReference>
<evidence type="ECO:0000256" key="2">
    <source>
        <dbReference type="ARBA" id="ARBA00022908"/>
    </source>
</evidence>
<keyword evidence="7" id="KW-1185">Reference proteome</keyword>
<dbReference type="Proteomes" id="UP000215059">
    <property type="component" value="Unassembled WGS sequence"/>
</dbReference>
<evidence type="ECO:0000256" key="4">
    <source>
        <dbReference type="ARBA" id="ARBA00023172"/>
    </source>
</evidence>
<reference evidence="6 7" key="1">
    <citation type="submission" date="2017-07" db="EMBL/GenBank/DDBJ databases">
        <title>Fictibacillus sp. nov. GDSW-R2A3 Genome sequencing and assembly.</title>
        <authorList>
            <person name="Mayilraj S."/>
        </authorList>
    </citation>
    <scope>NUCLEOTIDE SEQUENCE [LARGE SCALE GENOMIC DNA]</scope>
    <source>
        <strain evidence="6 7">GDSW-R2A3</strain>
    </source>
</reference>
<gene>
    <name evidence="6" type="ORF">CGZ90_08350</name>
</gene>
<keyword evidence="4" id="KW-0233">DNA recombination</keyword>
<comment type="similarity">
    <text evidence="1">Belongs to the 'phage' integrase family.</text>
</comment>
<dbReference type="GO" id="GO:0015074">
    <property type="term" value="P:DNA integration"/>
    <property type="evidence" value="ECO:0007669"/>
    <property type="project" value="UniProtKB-KW"/>
</dbReference>
<accession>A0A235F9I0</accession>
<keyword evidence="2" id="KW-0229">DNA integration</keyword>
<name>A0A235F9I0_9BACL</name>
<dbReference type="OrthoDB" id="9803188at2"/>
<dbReference type="PROSITE" id="PS51898">
    <property type="entry name" value="TYR_RECOMBINASE"/>
    <property type="match status" value="1"/>
</dbReference>
<evidence type="ECO:0000259" key="5">
    <source>
        <dbReference type="PROSITE" id="PS51898"/>
    </source>
</evidence>
<dbReference type="PANTHER" id="PTHR30349">
    <property type="entry name" value="PHAGE INTEGRASE-RELATED"/>
    <property type="match status" value="1"/>
</dbReference>
<dbReference type="GO" id="GO:0006310">
    <property type="term" value="P:DNA recombination"/>
    <property type="evidence" value="ECO:0007669"/>
    <property type="project" value="UniProtKB-KW"/>
</dbReference>
<dbReference type="InterPro" id="IPR013762">
    <property type="entry name" value="Integrase-like_cat_sf"/>
</dbReference>
<dbReference type="InterPro" id="IPR011010">
    <property type="entry name" value="DNA_brk_join_enz"/>
</dbReference>
<dbReference type="AlphaFoldDB" id="A0A235F9I0"/>
<dbReference type="SUPFAM" id="SSF56349">
    <property type="entry name" value="DNA breaking-rejoining enzymes"/>
    <property type="match status" value="1"/>
</dbReference>
<dbReference type="CDD" id="cd01189">
    <property type="entry name" value="INT_ICEBs1_C_like"/>
    <property type="match status" value="1"/>
</dbReference>
<organism evidence="6 7">
    <name type="scientific">Fictibacillus aquaticus</name>
    <dbReference type="NCBI Taxonomy" id="2021314"/>
    <lineage>
        <taxon>Bacteria</taxon>
        <taxon>Bacillati</taxon>
        <taxon>Bacillota</taxon>
        <taxon>Bacilli</taxon>
        <taxon>Bacillales</taxon>
        <taxon>Fictibacillaceae</taxon>
        <taxon>Fictibacillus</taxon>
    </lineage>
</organism>
<dbReference type="InterPro" id="IPR050090">
    <property type="entry name" value="Tyrosine_recombinase_XerCD"/>
</dbReference>
<dbReference type="Gene3D" id="1.10.443.10">
    <property type="entry name" value="Intergrase catalytic core"/>
    <property type="match status" value="1"/>
</dbReference>
<dbReference type="InterPro" id="IPR010998">
    <property type="entry name" value="Integrase_recombinase_N"/>
</dbReference>
<protein>
    <recommendedName>
        <fullName evidence="5">Tyr recombinase domain-containing protein</fullName>
    </recommendedName>
</protein>